<name>A0A8J6H1L0_TENMO</name>
<sequence>MRGTDTESIALPMQDTRLKASLHQLRGRDACEAYKRLPPRDPLRSNRHPRSVLTFGVLTSTVLDVKPCGNFPGSRRRRRIRCLDFFICGISLFGIIDWGEWARRSTYLLNGFVATLCIFNRRYFVRVEPPTTPAPTSCAVLKDSWFVLKKCGIQLLLRNDIPGTVSEQDGFLPRLGIPPYRDKPQIHAEVLGRGAAGADHLEYHEQEGQVSPARHEPGHSCHPVVFRGPLFDICLPEPPLFMPVIDTFNSGRRLLSPDEYPSNSFALRALQVFMRWLNSVCDRFRPRRWYLPGFCNRDDLQGSSFINASKETYWFSGARQQLGRNKSLLLDKRCRCDKVQRPWGARFDKNPARALQEPLQSSMTLHIRRGPLLEVINTSVHSSRGPFYGWLVPINGPPSALSPKLKPRRPLQTVFDPEELSLASRNLKTFPTSIHYDELANKPTINILPRVMSHPMGQSNKTTPYTSTTSSVDGKLAPPTVAVKIRDTNHNNPCRGQRRRDSSEGIDSKRKNREFRFVGVDLSKNFLGRFGSHLVHKYLRHNLAESVGKESLRAALFSLGLPVNAPLYGRLGVDSASSDVVSSLTTCPIFHHHPACQRSHHR</sequence>
<keyword evidence="2" id="KW-1133">Transmembrane helix</keyword>
<feature type="compositionally biased region" description="Polar residues" evidence="1">
    <location>
        <begin position="456"/>
        <end position="472"/>
    </location>
</feature>
<gene>
    <name evidence="3" type="ORF">GEV33_012721</name>
</gene>
<evidence type="ECO:0000256" key="1">
    <source>
        <dbReference type="SAM" id="MobiDB-lite"/>
    </source>
</evidence>
<evidence type="ECO:0000256" key="2">
    <source>
        <dbReference type="SAM" id="Phobius"/>
    </source>
</evidence>
<evidence type="ECO:0000313" key="3">
    <source>
        <dbReference type="EMBL" id="KAH0810070.1"/>
    </source>
</evidence>
<keyword evidence="2" id="KW-0812">Transmembrane</keyword>
<dbReference type="Proteomes" id="UP000719412">
    <property type="component" value="Unassembled WGS sequence"/>
</dbReference>
<keyword evidence="4" id="KW-1185">Reference proteome</keyword>
<comment type="caution">
    <text evidence="3">The sequence shown here is derived from an EMBL/GenBank/DDBJ whole genome shotgun (WGS) entry which is preliminary data.</text>
</comment>
<feature type="transmembrane region" description="Helical" evidence="2">
    <location>
        <begin position="82"/>
        <end position="101"/>
    </location>
</feature>
<proteinExistence type="predicted"/>
<protein>
    <submittedName>
        <fullName evidence="3">Uncharacterized protein</fullName>
    </submittedName>
</protein>
<feature type="region of interest" description="Disordered" evidence="1">
    <location>
        <begin position="455"/>
        <end position="507"/>
    </location>
</feature>
<organism evidence="3 4">
    <name type="scientific">Tenebrio molitor</name>
    <name type="common">Yellow mealworm beetle</name>
    <dbReference type="NCBI Taxonomy" id="7067"/>
    <lineage>
        <taxon>Eukaryota</taxon>
        <taxon>Metazoa</taxon>
        <taxon>Ecdysozoa</taxon>
        <taxon>Arthropoda</taxon>
        <taxon>Hexapoda</taxon>
        <taxon>Insecta</taxon>
        <taxon>Pterygota</taxon>
        <taxon>Neoptera</taxon>
        <taxon>Endopterygota</taxon>
        <taxon>Coleoptera</taxon>
        <taxon>Polyphaga</taxon>
        <taxon>Cucujiformia</taxon>
        <taxon>Tenebrionidae</taxon>
        <taxon>Tenebrio</taxon>
    </lineage>
</organism>
<dbReference type="EMBL" id="JABDTM020027730">
    <property type="protein sequence ID" value="KAH0810070.1"/>
    <property type="molecule type" value="Genomic_DNA"/>
</dbReference>
<dbReference type="AlphaFoldDB" id="A0A8J6H1L0"/>
<reference evidence="3" key="2">
    <citation type="submission" date="2021-08" db="EMBL/GenBank/DDBJ databases">
        <authorList>
            <person name="Eriksson T."/>
        </authorList>
    </citation>
    <scope>NUCLEOTIDE SEQUENCE</scope>
    <source>
        <strain evidence="3">Stoneville</strain>
        <tissue evidence="3">Whole head</tissue>
    </source>
</reference>
<accession>A0A8J6H1L0</accession>
<reference evidence="3" key="1">
    <citation type="journal article" date="2020" name="J Insects Food Feed">
        <title>The yellow mealworm (Tenebrio molitor) genome: a resource for the emerging insects as food and feed industry.</title>
        <authorList>
            <person name="Eriksson T."/>
            <person name="Andere A."/>
            <person name="Kelstrup H."/>
            <person name="Emery V."/>
            <person name="Picard C."/>
        </authorList>
    </citation>
    <scope>NUCLEOTIDE SEQUENCE</scope>
    <source>
        <strain evidence="3">Stoneville</strain>
        <tissue evidence="3">Whole head</tissue>
    </source>
</reference>
<evidence type="ECO:0000313" key="4">
    <source>
        <dbReference type="Proteomes" id="UP000719412"/>
    </source>
</evidence>
<keyword evidence="2" id="KW-0472">Membrane</keyword>